<evidence type="ECO:0000313" key="7">
    <source>
        <dbReference type="Proteomes" id="UP000623129"/>
    </source>
</evidence>
<dbReference type="PANTHER" id="PTHR23012">
    <property type="entry name" value="RING/FYVE/PHD ZINC FINGER DOMAIN-CONTAINING"/>
    <property type="match status" value="1"/>
</dbReference>
<dbReference type="GO" id="GO:0008270">
    <property type="term" value="F:zinc ion binding"/>
    <property type="evidence" value="ECO:0007669"/>
    <property type="project" value="UniProtKB-KW"/>
</dbReference>
<evidence type="ECO:0000256" key="1">
    <source>
        <dbReference type="ARBA" id="ARBA00022723"/>
    </source>
</evidence>
<dbReference type="Pfam" id="PF12428">
    <property type="entry name" value="DUF3675"/>
    <property type="match status" value="1"/>
</dbReference>
<keyword evidence="4" id="KW-1133">Transmembrane helix</keyword>
<dbReference type="GO" id="GO:0016020">
    <property type="term" value="C:membrane"/>
    <property type="evidence" value="ECO:0007669"/>
    <property type="project" value="TreeGrafter"/>
</dbReference>
<evidence type="ECO:0000256" key="3">
    <source>
        <dbReference type="ARBA" id="ARBA00022833"/>
    </source>
</evidence>
<dbReference type="GO" id="GO:0004842">
    <property type="term" value="F:ubiquitin-protein transferase activity"/>
    <property type="evidence" value="ECO:0007669"/>
    <property type="project" value="TreeGrafter"/>
</dbReference>
<sequence>MEKGEEEVGLLVKDDELGMVSSSRDTCQCRICHEEEPERSTSMESPCACSGSLKFAHRSCVQRWCDEKGSTVCEICLQNFESGYKVPVPPKKVEPVHVAVTIRGSLDVPRQNYEAIGVTNVEYVECSSAPSRGASCCRSLVITLTTLLLLRHFMDVLLIRADQDQYASSLLIMFLLRATGILLPFYFVLRLISAIQHGQRQYKLEQIQLRRGEEIDRFTSDEENPSHYTIQILS</sequence>
<dbReference type="Gene3D" id="3.30.40.10">
    <property type="entry name" value="Zinc/RING finger domain, C3HC4 (zinc finger)"/>
    <property type="match status" value="1"/>
</dbReference>
<feature type="transmembrane region" description="Helical" evidence="4">
    <location>
        <begin position="166"/>
        <end position="189"/>
    </location>
</feature>
<keyword evidence="7" id="KW-1185">Reference proteome</keyword>
<dbReference type="Pfam" id="PF12906">
    <property type="entry name" value="RINGv"/>
    <property type="match status" value="1"/>
</dbReference>
<dbReference type="PANTHER" id="PTHR23012:SF180">
    <property type="entry name" value="RING_FYVE_PHD ZINC FINGER SUPERFAMILY PROTEIN"/>
    <property type="match status" value="1"/>
</dbReference>
<keyword evidence="1" id="KW-0479">Metal-binding</keyword>
<protein>
    <submittedName>
        <fullName evidence="6">E3 ubiquitin-protein ligase MARCH2</fullName>
    </submittedName>
</protein>
<dbReference type="AlphaFoldDB" id="A0A833RTL4"/>
<evidence type="ECO:0000313" key="6">
    <source>
        <dbReference type="EMBL" id="KAF3340538.1"/>
    </source>
</evidence>
<dbReference type="SUPFAM" id="SSF57850">
    <property type="entry name" value="RING/U-box"/>
    <property type="match status" value="1"/>
</dbReference>
<dbReference type="InterPro" id="IPR013083">
    <property type="entry name" value="Znf_RING/FYVE/PHD"/>
</dbReference>
<evidence type="ECO:0000256" key="2">
    <source>
        <dbReference type="ARBA" id="ARBA00022771"/>
    </source>
</evidence>
<evidence type="ECO:0000256" key="4">
    <source>
        <dbReference type="SAM" id="Phobius"/>
    </source>
</evidence>
<keyword evidence="4" id="KW-0472">Membrane</keyword>
<gene>
    <name evidence="6" type="ORF">FCM35_KLT09382</name>
</gene>
<proteinExistence type="predicted"/>
<organism evidence="6 7">
    <name type="scientific">Carex littledalei</name>
    <dbReference type="NCBI Taxonomy" id="544730"/>
    <lineage>
        <taxon>Eukaryota</taxon>
        <taxon>Viridiplantae</taxon>
        <taxon>Streptophyta</taxon>
        <taxon>Embryophyta</taxon>
        <taxon>Tracheophyta</taxon>
        <taxon>Spermatophyta</taxon>
        <taxon>Magnoliopsida</taxon>
        <taxon>Liliopsida</taxon>
        <taxon>Poales</taxon>
        <taxon>Cyperaceae</taxon>
        <taxon>Cyperoideae</taxon>
        <taxon>Cariceae</taxon>
        <taxon>Carex</taxon>
        <taxon>Carex subgen. Euthyceras</taxon>
    </lineage>
</organism>
<dbReference type="InterPro" id="IPR011016">
    <property type="entry name" value="Znf_RING-CH"/>
</dbReference>
<dbReference type="SMART" id="SM00744">
    <property type="entry name" value="RINGv"/>
    <property type="match status" value="1"/>
</dbReference>
<keyword evidence="2" id="KW-0863">Zinc-finger</keyword>
<dbReference type="GO" id="GO:0016567">
    <property type="term" value="P:protein ubiquitination"/>
    <property type="evidence" value="ECO:0007669"/>
    <property type="project" value="TreeGrafter"/>
</dbReference>
<dbReference type="FunFam" id="3.30.40.10:FF:000318">
    <property type="entry name" value="E3 ubiquitin-protein ligase MARCH4"/>
    <property type="match status" value="1"/>
</dbReference>
<accession>A0A833RTL4</accession>
<dbReference type="Proteomes" id="UP000623129">
    <property type="component" value="Unassembled WGS sequence"/>
</dbReference>
<feature type="domain" description="RING-CH-type" evidence="5">
    <location>
        <begin position="21"/>
        <end position="83"/>
    </location>
</feature>
<dbReference type="PROSITE" id="PS51292">
    <property type="entry name" value="ZF_RING_CH"/>
    <property type="match status" value="1"/>
</dbReference>
<dbReference type="CDD" id="cd16495">
    <property type="entry name" value="RING_CH-C4HC3_MARCH"/>
    <property type="match status" value="1"/>
</dbReference>
<reference evidence="6" key="1">
    <citation type="submission" date="2020-01" db="EMBL/GenBank/DDBJ databases">
        <title>Genome sequence of Kobresia littledalei, the first chromosome-level genome in the family Cyperaceae.</title>
        <authorList>
            <person name="Qu G."/>
        </authorList>
    </citation>
    <scope>NUCLEOTIDE SEQUENCE</scope>
    <source>
        <strain evidence="6">C.B.Clarke</strain>
        <tissue evidence="6">Leaf</tissue>
    </source>
</reference>
<name>A0A833RTL4_9POAL</name>
<comment type="caution">
    <text evidence="6">The sequence shown here is derived from an EMBL/GenBank/DDBJ whole genome shotgun (WGS) entry which is preliminary data.</text>
</comment>
<dbReference type="EMBL" id="SWLB01000002">
    <property type="protein sequence ID" value="KAF3340538.1"/>
    <property type="molecule type" value="Genomic_DNA"/>
</dbReference>
<dbReference type="InterPro" id="IPR033275">
    <property type="entry name" value="MARCH-like"/>
</dbReference>
<evidence type="ECO:0000259" key="5">
    <source>
        <dbReference type="PROSITE" id="PS51292"/>
    </source>
</evidence>
<keyword evidence="4" id="KW-0812">Transmembrane</keyword>
<dbReference type="InterPro" id="IPR022143">
    <property type="entry name" value="DUF3675"/>
</dbReference>
<dbReference type="OrthoDB" id="264354at2759"/>
<keyword evidence="3" id="KW-0862">Zinc</keyword>